<dbReference type="EMBL" id="JRZE01000004">
    <property type="protein sequence ID" value="KHF44012.1"/>
    <property type="molecule type" value="Genomic_DNA"/>
</dbReference>
<gene>
    <name evidence="2" type="ORF">MINT15_23170</name>
</gene>
<comment type="caution">
    <text evidence="2">The sequence shown here is derived from an EMBL/GenBank/DDBJ whole genome shotgun (WGS) entry which is preliminary data.</text>
</comment>
<reference evidence="2 3" key="1">
    <citation type="submission" date="2014-10" db="EMBL/GenBank/DDBJ databases">
        <title>Genome sequence of Micropolyspora internatus JCM3315.</title>
        <authorList>
            <person name="Shin S.-K."/>
            <person name="Yi H."/>
        </authorList>
    </citation>
    <scope>NUCLEOTIDE SEQUENCE [LARGE SCALE GENOMIC DNA]</scope>
    <source>
        <strain evidence="2 3">JCM 3315</strain>
    </source>
</reference>
<evidence type="ECO:0000313" key="2">
    <source>
        <dbReference type="EMBL" id="KHF44012.1"/>
    </source>
</evidence>
<proteinExistence type="predicted"/>
<sequence>MWTTSAHRFSRGPPEDGPMLAEEYDGDRFSFFPVELGRV</sequence>
<organism evidence="2 3">
    <name type="scientific">Saccharomonospora viridis</name>
    <dbReference type="NCBI Taxonomy" id="1852"/>
    <lineage>
        <taxon>Bacteria</taxon>
        <taxon>Bacillati</taxon>
        <taxon>Actinomycetota</taxon>
        <taxon>Actinomycetes</taxon>
        <taxon>Pseudonocardiales</taxon>
        <taxon>Pseudonocardiaceae</taxon>
        <taxon>Saccharomonospora</taxon>
    </lineage>
</organism>
<feature type="region of interest" description="Disordered" evidence="1">
    <location>
        <begin position="1"/>
        <end position="22"/>
    </location>
</feature>
<dbReference type="AlphaFoldDB" id="A0A837D9A6"/>
<accession>A0A837D9A6</accession>
<evidence type="ECO:0000313" key="3">
    <source>
        <dbReference type="Proteomes" id="UP000030848"/>
    </source>
</evidence>
<protein>
    <submittedName>
        <fullName evidence="2">Uncharacterized protein</fullName>
    </submittedName>
</protein>
<dbReference type="Proteomes" id="UP000030848">
    <property type="component" value="Unassembled WGS sequence"/>
</dbReference>
<evidence type="ECO:0000256" key="1">
    <source>
        <dbReference type="SAM" id="MobiDB-lite"/>
    </source>
</evidence>
<name>A0A837D9A6_9PSEU</name>